<proteinExistence type="predicted"/>
<dbReference type="Proteomes" id="UP001642464">
    <property type="component" value="Unassembled WGS sequence"/>
</dbReference>
<dbReference type="EC" id="2.7.11.34" evidence="5"/>
<evidence type="ECO:0000256" key="3">
    <source>
        <dbReference type="ARBA" id="ARBA00022777"/>
    </source>
</evidence>
<dbReference type="PROSITE" id="PS00107">
    <property type="entry name" value="PROTEIN_KINASE_ATP"/>
    <property type="match status" value="1"/>
</dbReference>
<dbReference type="InterPro" id="IPR011009">
    <property type="entry name" value="Kinase-like_dom_sf"/>
</dbReference>
<dbReference type="InterPro" id="IPR017441">
    <property type="entry name" value="Protein_kinase_ATP_BS"/>
</dbReference>
<evidence type="ECO:0000256" key="1">
    <source>
        <dbReference type="ARBA" id="ARBA00022679"/>
    </source>
</evidence>
<dbReference type="InterPro" id="IPR000719">
    <property type="entry name" value="Prot_kinase_dom"/>
</dbReference>
<organism evidence="9 10">
    <name type="scientific">Durusdinium trenchii</name>
    <dbReference type="NCBI Taxonomy" id="1381693"/>
    <lineage>
        <taxon>Eukaryota</taxon>
        <taxon>Sar</taxon>
        <taxon>Alveolata</taxon>
        <taxon>Dinophyceae</taxon>
        <taxon>Suessiales</taxon>
        <taxon>Symbiodiniaceae</taxon>
        <taxon>Durusdinium</taxon>
    </lineage>
</organism>
<keyword evidence="3 9" id="KW-0418">Kinase</keyword>
<dbReference type="GO" id="GO:0016301">
    <property type="term" value="F:kinase activity"/>
    <property type="evidence" value="ECO:0007669"/>
    <property type="project" value="UniProtKB-KW"/>
</dbReference>
<dbReference type="PROSITE" id="PS50011">
    <property type="entry name" value="PROTEIN_KINASE_DOM"/>
    <property type="match status" value="1"/>
</dbReference>
<keyword evidence="4 6" id="KW-0067">ATP-binding</keyword>
<sequence>MSEHDDLSSESEDAPRRPPSEEEADSEQSASDAGDTKTPPAAGDAPKEGRSGLASTQLAQDDSDFDDLDKSDEFEFEVLLPSDDPEYMGRLGNFNIVRMIGRGAMGVVFEAIDTNLNRTVAIKMLRRFLAASGVSRRRFIREARASAAIRHPNVITVYSTHDDGDLPFLVMEYIQGPTLQDHIVEHGRLDPIDVVRM</sequence>
<evidence type="ECO:0000256" key="6">
    <source>
        <dbReference type="PROSITE-ProRule" id="PRU10141"/>
    </source>
</evidence>
<feature type="non-terminal residue" evidence="9">
    <location>
        <position position="197"/>
    </location>
</feature>
<evidence type="ECO:0000259" key="8">
    <source>
        <dbReference type="PROSITE" id="PS50011"/>
    </source>
</evidence>
<dbReference type="PANTHER" id="PTHR43289:SF6">
    <property type="entry name" value="SERINE_THREONINE-PROTEIN KINASE NEKL-3"/>
    <property type="match status" value="1"/>
</dbReference>
<dbReference type="SUPFAM" id="SSF56112">
    <property type="entry name" value="Protein kinase-like (PK-like)"/>
    <property type="match status" value="1"/>
</dbReference>
<keyword evidence="10" id="KW-1185">Reference proteome</keyword>
<name>A0ABP0IZV7_9DINO</name>
<evidence type="ECO:0000256" key="5">
    <source>
        <dbReference type="ARBA" id="ARBA00039067"/>
    </source>
</evidence>
<evidence type="ECO:0000256" key="7">
    <source>
        <dbReference type="SAM" id="MobiDB-lite"/>
    </source>
</evidence>
<comment type="caution">
    <text evidence="9">The sequence shown here is derived from an EMBL/GenBank/DDBJ whole genome shotgun (WGS) entry which is preliminary data.</text>
</comment>
<dbReference type="Gene3D" id="3.30.200.20">
    <property type="entry name" value="Phosphorylase Kinase, domain 1"/>
    <property type="match status" value="1"/>
</dbReference>
<accession>A0ABP0IZV7</accession>
<dbReference type="EMBL" id="CAXAMM010005554">
    <property type="protein sequence ID" value="CAK9007632.1"/>
    <property type="molecule type" value="Genomic_DNA"/>
</dbReference>
<dbReference type="PANTHER" id="PTHR43289">
    <property type="entry name" value="MITOGEN-ACTIVATED PROTEIN KINASE KINASE KINASE 20-RELATED"/>
    <property type="match status" value="1"/>
</dbReference>
<evidence type="ECO:0000313" key="10">
    <source>
        <dbReference type="Proteomes" id="UP001642464"/>
    </source>
</evidence>
<feature type="binding site" evidence="6">
    <location>
        <position position="123"/>
    </location>
    <ligand>
        <name>ATP</name>
        <dbReference type="ChEBI" id="CHEBI:30616"/>
    </ligand>
</feature>
<feature type="compositionally biased region" description="Basic and acidic residues" evidence="7">
    <location>
        <begin position="1"/>
        <end position="20"/>
    </location>
</feature>
<evidence type="ECO:0000256" key="2">
    <source>
        <dbReference type="ARBA" id="ARBA00022741"/>
    </source>
</evidence>
<gene>
    <name evidence="9" type="ORF">SCF082_LOCUS9533</name>
</gene>
<keyword evidence="2 6" id="KW-0547">Nucleotide-binding</keyword>
<feature type="domain" description="Protein kinase" evidence="8">
    <location>
        <begin position="94"/>
        <end position="197"/>
    </location>
</feature>
<evidence type="ECO:0000256" key="4">
    <source>
        <dbReference type="ARBA" id="ARBA00022840"/>
    </source>
</evidence>
<feature type="region of interest" description="Disordered" evidence="7">
    <location>
        <begin position="1"/>
        <end position="67"/>
    </location>
</feature>
<protein>
    <recommendedName>
        <fullName evidence="5">NEK6-subfamily protein kinase</fullName>
        <ecNumber evidence="5">2.7.11.34</ecNumber>
    </recommendedName>
</protein>
<keyword evidence="1" id="KW-0808">Transferase</keyword>
<dbReference type="Pfam" id="PF00069">
    <property type="entry name" value="Pkinase"/>
    <property type="match status" value="1"/>
</dbReference>
<reference evidence="9 10" key="1">
    <citation type="submission" date="2024-02" db="EMBL/GenBank/DDBJ databases">
        <authorList>
            <person name="Chen Y."/>
            <person name="Shah S."/>
            <person name="Dougan E. K."/>
            <person name="Thang M."/>
            <person name="Chan C."/>
        </authorList>
    </citation>
    <scope>NUCLEOTIDE SEQUENCE [LARGE SCALE GENOMIC DNA]</scope>
</reference>
<evidence type="ECO:0000313" key="9">
    <source>
        <dbReference type="EMBL" id="CAK9007632.1"/>
    </source>
</evidence>